<evidence type="ECO:0000259" key="5">
    <source>
        <dbReference type="Pfam" id="PF24883"/>
    </source>
</evidence>
<dbReference type="PRINTS" id="PR00320">
    <property type="entry name" value="GPROTEINBRPT"/>
</dbReference>
<dbReference type="RefSeq" id="XP_009259469.1">
    <property type="nucleotide sequence ID" value="XM_009261194.1"/>
</dbReference>
<dbReference type="CDD" id="cd00200">
    <property type="entry name" value="WD40"/>
    <property type="match status" value="1"/>
</dbReference>
<dbReference type="GeneID" id="20366694"/>
<feature type="repeat" description="WD" evidence="3">
    <location>
        <begin position="1021"/>
        <end position="1053"/>
    </location>
</feature>
<dbReference type="PANTHER" id="PTHR10622">
    <property type="entry name" value="HET DOMAIN-CONTAINING PROTEIN"/>
    <property type="match status" value="1"/>
</dbReference>
<dbReference type="SUPFAM" id="SSF52540">
    <property type="entry name" value="P-loop containing nucleoside triphosphate hydrolases"/>
    <property type="match status" value="1"/>
</dbReference>
<dbReference type="PROSITE" id="PS50082">
    <property type="entry name" value="WD_REPEATS_2"/>
    <property type="match status" value="7"/>
</dbReference>
<evidence type="ECO:0000313" key="7">
    <source>
        <dbReference type="Proteomes" id="UP000007978"/>
    </source>
</evidence>
<dbReference type="Pfam" id="PF24883">
    <property type="entry name" value="NPHP3_N"/>
    <property type="match status" value="1"/>
</dbReference>
<dbReference type="EMBL" id="AFNW01000283">
    <property type="protein sequence ID" value="EKJ71630.1"/>
    <property type="molecule type" value="Genomic_DNA"/>
</dbReference>
<feature type="domain" description="Nephrocystin 3-like N-terminal" evidence="5">
    <location>
        <begin position="289"/>
        <end position="448"/>
    </location>
</feature>
<evidence type="ECO:0000313" key="6">
    <source>
        <dbReference type="EMBL" id="EKJ71630.1"/>
    </source>
</evidence>
<feature type="domain" description="Heterokaryon incompatibility" evidence="4">
    <location>
        <begin position="26"/>
        <end position="153"/>
    </location>
</feature>
<dbReference type="InterPro" id="IPR001680">
    <property type="entry name" value="WD40_rpt"/>
</dbReference>
<dbReference type="InterPro" id="IPR019775">
    <property type="entry name" value="WD40_repeat_CS"/>
</dbReference>
<dbReference type="Gene3D" id="2.130.10.10">
    <property type="entry name" value="YVTN repeat-like/Quinoprotein amine dehydrogenase"/>
    <property type="match status" value="2"/>
</dbReference>
<evidence type="ECO:0000256" key="1">
    <source>
        <dbReference type="ARBA" id="ARBA00022574"/>
    </source>
</evidence>
<dbReference type="InterPro" id="IPR015943">
    <property type="entry name" value="WD40/YVTN_repeat-like_dom_sf"/>
</dbReference>
<feature type="repeat" description="WD" evidence="3">
    <location>
        <begin position="1062"/>
        <end position="1103"/>
    </location>
</feature>
<dbReference type="InterPro" id="IPR027417">
    <property type="entry name" value="P-loop_NTPase"/>
</dbReference>
<keyword evidence="7" id="KW-1185">Reference proteome</keyword>
<dbReference type="eggNOG" id="KOG0266">
    <property type="taxonomic scope" value="Eukaryota"/>
</dbReference>
<evidence type="ECO:0000256" key="3">
    <source>
        <dbReference type="PROSITE-ProRule" id="PRU00221"/>
    </source>
</evidence>
<organism evidence="6 7">
    <name type="scientific">Fusarium pseudograminearum (strain CS3096)</name>
    <name type="common">Wheat and barley crown-rot fungus</name>
    <dbReference type="NCBI Taxonomy" id="1028729"/>
    <lineage>
        <taxon>Eukaryota</taxon>
        <taxon>Fungi</taxon>
        <taxon>Dikarya</taxon>
        <taxon>Ascomycota</taxon>
        <taxon>Pezizomycotina</taxon>
        <taxon>Sordariomycetes</taxon>
        <taxon>Hypocreomycetidae</taxon>
        <taxon>Hypocreales</taxon>
        <taxon>Nectriaceae</taxon>
        <taxon>Fusarium</taxon>
    </lineage>
</organism>
<dbReference type="Proteomes" id="UP000007978">
    <property type="component" value="Chromosome 2"/>
</dbReference>
<feature type="repeat" description="WD" evidence="3">
    <location>
        <begin position="977"/>
        <end position="1008"/>
    </location>
</feature>
<sequence>MRLIQYEPNGDYRLERELGTESLPKYAILSHTWMLDNEGEVSLRDLTQGLAKTKPEGCEKIRFCGERAAHDGLNHFWVDTCCIDQNSSAVLEEAITSMYAWYRDADRCYVYLWDITLDTSSLEDITHQTPPIHLWESAFRRSRWFTRGWTLQELLAPQSVEFFTKEGICLGDKSSLESIIHQVTGIPVAALRGTSLTSFSIEERLRWTENRQTKRKEDKAYCLLGIFGVLMNHRYGEGDKAFERLRRKIENNNDLLSTLPMAKDAAFNSLHNQHEPICLEDTRSGILNQIRAWAEGSDSRCIFWLNGIAGTGKSTIARTIARVYYDVGALGGSYFFSKGGGDLSKANRLVTTLAGQLAAGMSEPRRHISEAIATREDIMERSLRDQWKHLIIDPLSKIPTDSTEHPILLVIDALDECDDENDIRAIIKFLVTAQTLKNFHLRILITSRPETPIRHGFNQMSSDQREVFVLEDISPSVINQDIGVYFQNRLKGFCEERGFDDDSWPDSRSIMKLVENASGLFIWAATACRFICKGSRFSNMEKRLKMLIHGFSSGDGPEKKLDQIYITVIRESAMRVADDEKSELYLMLRQVIGAIAILYSPLAMEPLSRLVDLNLRDVKETLNDLHTIFYIPKHSSAKDPRSVRLHHPTFRDFLLNKDRCIDLNFFVDEKKAHRAMGDKCIALMSKMLRKNICHLDSPGTTITEPLEASQINKNIPPDLQYACLYWVEHYRQSGIRLSDGDAINQFFKRCFLNWLEAMNLMGKSLEMGAIIRLYHSLLMPDCNQSQIPFVKDARRLMFTFQNIMRNAPLQIYCAALAFIPLTNELRCHFRHQQDSWIQDVWFAEADIPKPRDDFNYVSDLAFTPDSRRIASGSNFEAIRFWDVATKSRLRKFEGGATDKMSSVAISPDGKTLAGGSDDFTVMVWSIETGALHYSIKAHTGWVNSVVFSPDGTLLASGSMDQTVALWDVSTGQEVKRIDNQSSCVNSATFSPNGAMVATGSVDGVLRVWHPFKSSDEMPRMLDGHSGPINSVRYSPSGSHIVSGSDDMMVRLWNCVTEASIIFKGHTKKVMAVAFAHVGHRIASGSEDKTVRVWDATSGACLSILLDHTSGINSVVFSPDCTILASSSFDDEVRLWDLLIGFPSSITLF</sequence>
<dbReference type="SUPFAM" id="SSF50978">
    <property type="entry name" value="WD40 repeat-like"/>
    <property type="match status" value="1"/>
</dbReference>
<keyword evidence="2" id="KW-0677">Repeat</keyword>
<keyword evidence="1 3" id="KW-0853">WD repeat</keyword>
<feature type="repeat" description="WD" evidence="3">
    <location>
        <begin position="893"/>
        <end position="934"/>
    </location>
</feature>
<dbReference type="Pfam" id="PF06985">
    <property type="entry name" value="HET"/>
    <property type="match status" value="1"/>
</dbReference>
<dbReference type="PROSITE" id="PS50294">
    <property type="entry name" value="WD_REPEATS_REGION"/>
    <property type="match status" value="6"/>
</dbReference>
<feature type="repeat" description="WD" evidence="3">
    <location>
        <begin position="857"/>
        <end position="891"/>
    </location>
</feature>
<feature type="repeat" description="WD" evidence="3">
    <location>
        <begin position="1104"/>
        <end position="1137"/>
    </location>
</feature>
<name>K3VZ19_FUSPC</name>
<dbReference type="AlphaFoldDB" id="K3VZ19"/>
<proteinExistence type="predicted"/>
<reference evidence="6 7" key="1">
    <citation type="journal article" date="2012" name="PLoS Pathog.">
        <title>Comparative pathogenomics reveals horizontally acquired novel virulence genes in fungi infecting cereal hosts.</title>
        <authorList>
            <person name="Gardiner D.M."/>
            <person name="McDonald M.C."/>
            <person name="Covarelli L."/>
            <person name="Solomon P.S."/>
            <person name="Rusu A.G."/>
            <person name="Marshall M."/>
            <person name="Kazan K."/>
            <person name="Chakraborty S."/>
            <person name="McDonald B.A."/>
            <person name="Manners J.M."/>
        </authorList>
    </citation>
    <scope>NUCLEOTIDE SEQUENCE [LARGE SCALE GENOMIC DNA]</scope>
    <source>
        <strain evidence="6 7">CS3096</strain>
    </source>
</reference>
<comment type="caution">
    <text evidence="6">The sequence shown here is derived from an EMBL/GenBank/DDBJ whole genome shotgun (WGS) entry which is preliminary data.</text>
</comment>
<protein>
    <submittedName>
        <fullName evidence="6">Uncharacterized protein</fullName>
    </submittedName>
</protein>
<dbReference type="OrthoDB" id="538223at2759"/>
<dbReference type="HOGENOM" id="CLU_000288_6_16_1"/>
<feature type="repeat" description="WD" evidence="3">
    <location>
        <begin position="935"/>
        <end position="976"/>
    </location>
</feature>
<evidence type="ECO:0000259" key="4">
    <source>
        <dbReference type="Pfam" id="PF06985"/>
    </source>
</evidence>
<dbReference type="PANTHER" id="PTHR10622:SF13">
    <property type="entry name" value="NACHT DOMAIN-CONTAINING PROTEIN"/>
    <property type="match status" value="1"/>
</dbReference>
<dbReference type="SMART" id="SM00320">
    <property type="entry name" value="WD40"/>
    <property type="match status" value="7"/>
</dbReference>
<dbReference type="Gene3D" id="3.40.50.300">
    <property type="entry name" value="P-loop containing nucleotide triphosphate hydrolases"/>
    <property type="match status" value="1"/>
</dbReference>
<dbReference type="InterPro" id="IPR010730">
    <property type="entry name" value="HET"/>
</dbReference>
<dbReference type="InterPro" id="IPR020472">
    <property type="entry name" value="WD40_PAC1"/>
</dbReference>
<gene>
    <name evidence="6" type="ORF">FPSE_08076</name>
</gene>
<dbReference type="KEGG" id="fpu:FPSE_08076"/>
<evidence type="ECO:0000256" key="2">
    <source>
        <dbReference type="ARBA" id="ARBA00022737"/>
    </source>
</evidence>
<dbReference type="PROSITE" id="PS00678">
    <property type="entry name" value="WD_REPEATS_1"/>
    <property type="match status" value="3"/>
</dbReference>
<dbReference type="Pfam" id="PF00400">
    <property type="entry name" value="WD40"/>
    <property type="match status" value="6"/>
</dbReference>
<dbReference type="InterPro" id="IPR056884">
    <property type="entry name" value="NPHP3-like_N"/>
</dbReference>
<accession>K3VZ19</accession>
<dbReference type="InterPro" id="IPR036322">
    <property type="entry name" value="WD40_repeat_dom_sf"/>
</dbReference>